<feature type="compositionally biased region" description="Basic and acidic residues" evidence="1">
    <location>
        <begin position="102"/>
        <end position="114"/>
    </location>
</feature>
<comment type="caution">
    <text evidence="2">The sequence shown here is derived from an EMBL/GenBank/DDBJ whole genome shotgun (WGS) entry which is preliminary data.</text>
</comment>
<accession>A0A8T0TC73</accession>
<evidence type="ECO:0000313" key="2">
    <source>
        <dbReference type="EMBL" id="KAG2609392.1"/>
    </source>
</evidence>
<reference evidence="2" key="1">
    <citation type="submission" date="2020-05" db="EMBL/GenBank/DDBJ databases">
        <title>WGS assembly of Panicum virgatum.</title>
        <authorList>
            <person name="Lovell J.T."/>
            <person name="Jenkins J."/>
            <person name="Shu S."/>
            <person name="Juenger T.E."/>
            <person name="Schmutz J."/>
        </authorList>
    </citation>
    <scope>NUCLEOTIDE SEQUENCE</scope>
    <source>
        <strain evidence="2">AP13</strain>
    </source>
</reference>
<sequence length="114" mass="12397">MGRGAGDASARASRQRGSGGTSKMGQSRAPTAAILASAGRGGGYTLRRRRRGEIGPTQRGAARPRPHRAQLRRQAWMRVEHAARQRTPRRRGGGPSSGWRGRRQDGAKHEPRPQ</sequence>
<organism evidence="2 3">
    <name type="scientific">Panicum virgatum</name>
    <name type="common">Blackwell switchgrass</name>
    <dbReference type="NCBI Taxonomy" id="38727"/>
    <lineage>
        <taxon>Eukaryota</taxon>
        <taxon>Viridiplantae</taxon>
        <taxon>Streptophyta</taxon>
        <taxon>Embryophyta</taxon>
        <taxon>Tracheophyta</taxon>
        <taxon>Spermatophyta</taxon>
        <taxon>Magnoliopsida</taxon>
        <taxon>Liliopsida</taxon>
        <taxon>Poales</taxon>
        <taxon>Poaceae</taxon>
        <taxon>PACMAD clade</taxon>
        <taxon>Panicoideae</taxon>
        <taxon>Panicodae</taxon>
        <taxon>Paniceae</taxon>
        <taxon>Panicinae</taxon>
        <taxon>Panicum</taxon>
        <taxon>Panicum sect. Hiantes</taxon>
    </lineage>
</organism>
<dbReference type="Proteomes" id="UP000823388">
    <property type="component" value="Chromosome 4K"/>
</dbReference>
<dbReference type="AlphaFoldDB" id="A0A8T0TC73"/>
<evidence type="ECO:0000313" key="3">
    <source>
        <dbReference type="Proteomes" id="UP000823388"/>
    </source>
</evidence>
<feature type="region of interest" description="Disordered" evidence="1">
    <location>
        <begin position="1"/>
        <end position="114"/>
    </location>
</feature>
<keyword evidence="3" id="KW-1185">Reference proteome</keyword>
<dbReference type="EMBL" id="CM029043">
    <property type="protein sequence ID" value="KAG2609392.1"/>
    <property type="molecule type" value="Genomic_DNA"/>
</dbReference>
<name>A0A8T0TC73_PANVG</name>
<protein>
    <submittedName>
        <fullName evidence="2">Uncharacterized protein</fullName>
    </submittedName>
</protein>
<feature type="compositionally biased region" description="Basic residues" evidence="1">
    <location>
        <begin position="62"/>
        <end position="71"/>
    </location>
</feature>
<evidence type="ECO:0000256" key="1">
    <source>
        <dbReference type="SAM" id="MobiDB-lite"/>
    </source>
</evidence>
<proteinExistence type="predicted"/>
<feature type="compositionally biased region" description="Low complexity" evidence="1">
    <location>
        <begin position="1"/>
        <end position="16"/>
    </location>
</feature>
<gene>
    <name evidence="2" type="ORF">PVAP13_4KG035916</name>
</gene>